<feature type="domain" description="Cathepsin propeptide inhibitor" evidence="2">
    <location>
        <begin position="95"/>
        <end position="154"/>
    </location>
</feature>
<keyword evidence="1" id="KW-1133">Transmembrane helix</keyword>
<keyword evidence="1" id="KW-0812">Transmembrane</keyword>
<dbReference type="InterPro" id="IPR013201">
    <property type="entry name" value="Prot_inhib_I29"/>
</dbReference>
<keyword evidence="1" id="KW-0472">Membrane</keyword>
<sequence>MHSVITDPARVHPTEIRTLISPSSAVEHNTTSALANYATEAGLNQDQNQVAYGALETLDLITNRSISTMRLLLLIAAFVAVCAAVPISEEVHSDWSLFKTKHSKLYDTEEEENTRFLIFIENRNMIFEHNKKYEEGLVTYKMALNHLADMVQQVSQITMDTNLTFLRVINKLLGIDRN</sequence>
<protein>
    <recommendedName>
        <fullName evidence="2">Cathepsin propeptide inhibitor domain-containing protein</fullName>
    </recommendedName>
</protein>
<evidence type="ECO:0000313" key="3">
    <source>
        <dbReference type="EMBL" id="CAD7585568.1"/>
    </source>
</evidence>
<accession>A0A7R9JMF7</accession>
<reference evidence="3" key="1">
    <citation type="submission" date="2020-11" db="EMBL/GenBank/DDBJ databases">
        <authorList>
            <person name="Tran Van P."/>
        </authorList>
    </citation>
    <scope>NUCLEOTIDE SEQUENCE</scope>
</reference>
<dbReference type="SMART" id="SM00848">
    <property type="entry name" value="Inhibitor_I29"/>
    <property type="match status" value="1"/>
</dbReference>
<evidence type="ECO:0000259" key="2">
    <source>
        <dbReference type="SMART" id="SM00848"/>
    </source>
</evidence>
<dbReference type="SUPFAM" id="SSF54001">
    <property type="entry name" value="Cysteine proteinases"/>
    <property type="match status" value="1"/>
</dbReference>
<dbReference type="Gene3D" id="1.10.287.2250">
    <property type="match status" value="1"/>
</dbReference>
<dbReference type="EMBL" id="OE839109">
    <property type="protein sequence ID" value="CAD7585568.1"/>
    <property type="molecule type" value="Genomic_DNA"/>
</dbReference>
<dbReference type="Pfam" id="PF08246">
    <property type="entry name" value="Inhibitor_I29"/>
    <property type="match status" value="1"/>
</dbReference>
<proteinExistence type="predicted"/>
<feature type="transmembrane region" description="Helical" evidence="1">
    <location>
        <begin position="71"/>
        <end position="88"/>
    </location>
</feature>
<dbReference type="InterPro" id="IPR038765">
    <property type="entry name" value="Papain-like_cys_pep_sf"/>
</dbReference>
<gene>
    <name evidence="3" type="ORF">TGEB3V08_LOCUS69</name>
</gene>
<dbReference type="AlphaFoldDB" id="A0A7R9JMF7"/>
<evidence type="ECO:0000256" key="1">
    <source>
        <dbReference type="SAM" id="Phobius"/>
    </source>
</evidence>
<name>A0A7R9JMF7_TIMGE</name>
<organism evidence="3">
    <name type="scientific">Timema genevievae</name>
    <name type="common">Walking stick</name>
    <dbReference type="NCBI Taxonomy" id="629358"/>
    <lineage>
        <taxon>Eukaryota</taxon>
        <taxon>Metazoa</taxon>
        <taxon>Ecdysozoa</taxon>
        <taxon>Arthropoda</taxon>
        <taxon>Hexapoda</taxon>
        <taxon>Insecta</taxon>
        <taxon>Pterygota</taxon>
        <taxon>Neoptera</taxon>
        <taxon>Polyneoptera</taxon>
        <taxon>Phasmatodea</taxon>
        <taxon>Timematodea</taxon>
        <taxon>Timematoidea</taxon>
        <taxon>Timematidae</taxon>
        <taxon>Timema</taxon>
    </lineage>
</organism>